<name>A0A3N0Y661_ANAGA</name>
<evidence type="ECO:0000313" key="3">
    <source>
        <dbReference type="Proteomes" id="UP000281406"/>
    </source>
</evidence>
<protein>
    <submittedName>
        <fullName evidence="2">Uncharacterized protein</fullName>
    </submittedName>
</protein>
<organism evidence="2 3">
    <name type="scientific">Anabarilius grahami</name>
    <name type="common">Kanglang fish</name>
    <name type="synonym">Barilius grahami</name>
    <dbReference type="NCBI Taxonomy" id="495550"/>
    <lineage>
        <taxon>Eukaryota</taxon>
        <taxon>Metazoa</taxon>
        <taxon>Chordata</taxon>
        <taxon>Craniata</taxon>
        <taxon>Vertebrata</taxon>
        <taxon>Euteleostomi</taxon>
        <taxon>Actinopterygii</taxon>
        <taxon>Neopterygii</taxon>
        <taxon>Teleostei</taxon>
        <taxon>Ostariophysi</taxon>
        <taxon>Cypriniformes</taxon>
        <taxon>Xenocyprididae</taxon>
        <taxon>Xenocypridinae</taxon>
        <taxon>Xenocypridinae incertae sedis</taxon>
        <taxon>Anabarilius</taxon>
    </lineage>
</organism>
<accession>A0A3N0Y661</accession>
<feature type="region of interest" description="Disordered" evidence="1">
    <location>
        <begin position="1"/>
        <end position="111"/>
    </location>
</feature>
<gene>
    <name evidence="2" type="ORF">DPX16_10390</name>
</gene>
<evidence type="ECO:0000256" key="1">
    <source>
        <dbReference type="SAM" id="MobiDB-lite"/>
    </source>
</evidence>
<proteinExistence type="predicted"/>
<dbReference type="EMBL" id="RJVU01052005">
    <property type="protein sequence ID" value="ROL41238.1"/>
    <property type="molecule type" value="Genomic_DNA"/>
</dbReference>
<sequence length="111" mass="12165">MRPQGGVEGERSLGGVDLMEDDALGTTNGDAAEDGDSDGADEPTRSQWSWRPRRSHGDERPRSRRKSRGQRLTLWDRGRRWSRGEGGAEGSDRSTADQGGAGETREPREAV</sequence>
<comment type="caution">
    <text evidence="2">The sequence shown here is derived from an EMBL/GenBank/DDBJ whole genome shotgun (WGS) entry which is preliminary data.</text>
</comment>
<evidence type="ECO:0000313" key="2">
    <source>
        <dbReference type="EMBL" id="ROL41238.1"/>
    </source>
</evidence>
<feature type="compositionally biased region" description="Acidic residues" evidence="1">
    <location>
        <begin position="31"/>
        <end position="41"/>
    </location>
</feature>
<dbReference type="Proteomes" id="UP000281406">
    <property type="component" value="Unassembled WGS sequence"/>
</dbReference>
<dbReference type="AlphaFoldDB" id="A0A3N0Y661"/>
<feature type="compositionally biased region" description="Basic and acidic residues" evidence="1">
    <location>
        <begin position="74"/>
        <end position="83"/>
    </location>
</feature>
<reference evidence="2 3" key="1">
    <citation type="submission" date="2018-10" db="EMBL/GenBank/DDBJ databases">
        <title>Genome assembly for a Yunnan-Guizhou Plateau 3E fish, Anabarilius grahami (Regan), and its evolutionary and genetic applications.</title>
        <authorList>
            <person name="Jiang W."/>
        </authorList>
    </citation>
    <scope>NUCLEOTIDE SEQUENCE [LARGE SCALE GENOMIC DNA]</scope>
    <source>
        <strain evidence="2">AG-KIZ</strain>
        <tissue evidence="2">Muscle</tissue>
    </source>
</reference>
<keyword evidence="3" id="KW-1185">Reference proteome</keyword>